<sequence length="552" mass="61189">MSSDDGMQASGRVMRQHLVENLAILAVCAGVFFMALISDLHETIYSYLSESSQPSSQMKMRSLGDHRLLIFPGTEPQAEVPGKAELGTLLLFGLVASLGLSAFAFVQNRRLRHALDKQREAERQSRKLALHDQLTGLANRRNFEEFGQRVIFERPLSERRAVFLIDLDHFKSVNDIYGHAAGDKVLVDYAERIQGHFPGGIVARFGGDEFAVITPPLREDGEALRYARFCIAGVSDAFDYNGTALHLGSSVGVAMISDSIAEALRHADIALYKAKRGGRMQVAFFEDALERVVKERNWIENELREAIRNGDIVPHFQPVVDLSTRKVLGYEALARWNHRERGSISPAEFIPVAEECGLIMQLSEQMLVKATDVARHWPQHISLSVNVSPVQLRDKGLGRKLLDLLAATGFPPRRLEVEITENALIADLETASDTIRELRAAGVSVALDDFGTGHSSLNHLRACRFDKLKIDRSFVSSLSDNQDSRRIVDAIINLSRSFGVRCTAEGIEQPGELAMLAGWGCQEGQGYLLGRPEEKTSFDFSDVVAAPLRLRA</sequence>
<dbReference type="InterPro" id="IPR052155">
    <property type="entry name" value="Biofilm_reg_signaling"/>
</dbReference>
<feature type="transmembrane region" description="Helical" evidence="1">
    <location>
        <begin position="21"/>
        <end position="38"/>
    </location>
</feature>
<evidence type="ECO:0000313" key="5">
    <source>
        <dbReference type="Proteomes" id="UP000633219"/>
    </source>
</evidence>
<dbReference type="NCBIfam" id="TIGR00254">
    <property type="entry name" value="GGDEF"/>
    <property type="match status" value="1"/>
</dbReference>
<reference evidence="4" key="1">
    <citation type="submission" date="2021-01" db="EMBL/GenBank/DDBJ databases">
        <title>Rhizobium sp. strain KVB221 16S ribosomal RNA gene Genome sequencing and assembly.</title>
        <authorList>
            <person name="Kang M."/>
        </authorList>
    </citation>
    <scope>NUCLEOTIDE SEQUENCE</scope>
    <source>
        <strain evidence="4">KVB221</strain>
    </source>
</reference>
<dbReference type="Gene3D" id="3.20.20.450">
    <property type="entry name" value="EAL domain"/>
    <property type="match status" value="1"/>
</dbReference>
<dbReference type="InterPro" id="IPR043128">
    <property type="entry name" value="Rev_trsase/Diguanyl_cyclase"/>
</dbReference>
<dbReference type="Gene3D" id="3.30.70.270">
    <property type="match status" value="1"/>
</dbReference>
<dbReference type="CDD" id="cd01949">
    <property type="entry name" value="GGDEF"/>
    <property type="match status" value="1"/>
</dbReference>
<dbReference type="InterPro" id="IPR029787">
    <property type="entry name" value="Nucleotide_cyclase"/>
</dbReference>
<dbReference type="SMART" id="SM00267">
    <property type="entry name" value="GGDEF"/>
    <property type="match status" value="1"/>
</dbReference>
<accession>A0A937CRN4</accession>
<dbReference type="PROSITE" id="PS50883">
    <property type="entry name" value="EAL"/>
    <property type="match status" value="1"/>
</dbReference>
<protein>
    <submittedName>
        <fullName evidence="4">EAL domain-containing protein</fullName>
    </submittedName>
</protein>
<evidence type="ECO:0000256" key="1">
    <source>
        <dbReference type="SAM" id="Phobius"/>
    </source>
</evidence>
<keyword evidence="1" id="KW-0472">Membrane</keyword>
<dbReference type="AlphaFoldDB" id="A0A937CRN4"/>
<keyword evidence="1" id="KW-0812">Transmembrane</keyword>
<dbReference type="InterPro" id="IPR035919">
    <property type="entry name" value="EAL_sf"/>
</dbReference>
<dbReference type="Pfam" id="PF00563">
    <property type="entry name" value="EAL"/>
    <property type="match status" value="1"/>
</dbReference>
<keyword evidence="1" id="KW-1133">Transmembrane helix</keyword>
<dbReference type="PANTHER" id="PTHR44757">
    <property type="entry name" value="DIGUANYLATE CYCLASE DGCP"/>
    <property type="match status" value="1"/>
</dbReference>
<dbReference type="SMART" id="SM00052">
    <property type="entry name" value="EAL"/>
    <property type="match status" value="1"/>
</dbReference>
<name>A0A937CRN4_9HYPH</name>
<organism evidence="4 5">
    <name type="scientific">Rhizobium setariae</name>
    <dbReference type="NCBI Taxonomy" id="2801340"/>
    <lineage>
        <taxon>Bacteria</taxon>
        <taxon>Pseudomonadati</taxon>
        <taxon>Pseudomonadota</taxon>
        <taxon>Alphaproteobacteria</taxon>
        <taxon>Hyphomicrobiales</taxon>
        <taxon>Rhizobiaceae</taxon>
        <taxon>Rhizobium/Agrobacterium group</taxon>
        <taxon>Rhizobium</taxon>
    </lineage>
</organism>
<dbReference type="PROSITE" id="PS50887">
    <property type="entry name" value="GGDEF"/>
    <property type="match status" value="1"/>
</dbReference>
<dbReference type="Proteomes" id="UP000633219">
    <property type="component" value="Unassembled WGS sequence"/>
</dbReference>
<dbReference type="InterPro" id="IPR001633">
    <property type="entry name" value="EAL_dom"/>
</dbReference>
<dbReference type="EMBL" id="JAEQNC010000017">
    <property type="protein sequence ID" value="MBL0374932.1"/>
    <property type="molecule type" value="Genomic_DNA"/>
</dbReference>
<dbReference type="SUPFAM" id="SSF141868">
    <property type="entry name" value="EAL domain-like"/>
    <property type="match status" value="1"/>
</dbReference>
<evidence type="ECO:0000259" key="3">
    <source>
        <dbReference type="PROSITE" id="PS50887"/>
    </source>
</evidence>
<dbReference type="CDD" id="cd01948">
    <property type="entry name" value="EAL"/>
    <property type="match status" value="1"/>
</dbReference>
<gene>
    <name evidence="4" type="ORF">JJB09_23240</name>
</gene>
<feature type="transmembrane region" description="Helical" evidence="1">
    <location>
        <begin position="86"/>
        <end position="106"/>
    </location>
</feature>
<evidence type="ECO:0000259" key="2">
    <source>
        <dbReference type="PROSITE" id="PS50883"/>
    </source>
</evidence>
<dbReference type="SUPFAM" id="SSF55073">
    <property type="entry name" value="Nucleotide cyclase"/>
    <property type="match status" value="1"/>
</dbReference>
<comment type="caution">
    <text evidence="4">The sequence shown here is derived from an EMBL/GenBank/DDBJ whole genome shotgun (WGS) entry which is preliminary data.</text>
</comment>
<dbReference type="Pfam" id="PF00990">
    <property type="entry name" value="GGDEF"/>
    <property type="match status" value="1"/>
</dbReference>
<feature type="domain" description="EAL" evidence="2">
    <location>
        <begin position="296"/>
        <end position="546"/>
    </location>
</feature>
<dbReference type="PANTHER" id="PTHR44757:SF2">
    <property type="entry name" value="BIOFILM ARCHITECTURE MAINTENANCE PROTEIN MBAA"/>
    <property type="match status" value="1"/>
</dbReference>
<proteinExistence type="predicted"/>
<evidence type="ECO:0000313" key="4">
    <source>
        <dbReference type="EMBL" id="MBL0374932.1"/>
    </source>
</evidence>
<dbReference type="InterPro" id="IPR000160">
    <property type="entry name" value="GGDEF_dom"/>
</dbReference>
<feature type="domain" description="GGDEF" evidence="3">
    <location>
        <begin position="158"/>
        <end position="287"/>
    </location>
</feature>
<dbReference type="RefSeq" id="WP_201663483.1">
    <property type="nucleotide sequence ID" value="NZ_JAEQNC010000017.1"/>
</dbReference>
<keyword evidence="5" id="KW-1185">Reference proteome</keyword>